<evidence type="ECO:0000256" key="2">
    <source>
        <dbReference type="PROSITE-ProRule" id="PRU01091"/>
    </source>
</evidence>
<keyword evidence="1 2" id="KW-0238">DNA-binding</keyword>
<evidence type="ECO:0000313" key="5">
    <source>
        <dbReference type="Proteomes" id="UP000289946"/>
    </source>
</evidence>
<name>A0ABY0DBX0_9BRAD</name>
<dbReference type="Gene3D" id="3.40.50.300">
    <property type="entry name" value="P-loop containing nucleotide triphosphate hydrolases"/>
    <property type="match status" value="1"/>
</dbReference>
<accession>A0ABY0DBX0</accession>
<dbReference type="SUPFAM" id="SSF48452">
    <property type="entry name" value="TPR-like"/>
    <property type="match status" value="2"/>
</dbReference>
<dbReference type="PANTHER" id="PTHR47691">
    <property type="entry name" value="REGULATOR-RELATED"/>
    <property type="match status" value="1"/>
</dbReference>
<sequence length="946" mass="102550">MTEPAGSAVRALSFGPFTVTPHERLVTRDGVALPLGAKAFDMLIALMSRPNQVVSKWDLMALVWPGLTVEEASLRFHIAALRKALGDGKDGARYITTLSGRGYCFVAPISQTIIPPEQRPAPQGGLSPVKLPNRLQRMVGRDDAIAAVSDKLITSRFVTIAGPGGVGKTAVAIAIAHDLLETFADAAHFVDLAALSDPDLVITSILLMLGLPAQTDDPLPALLAHLHDKRMLLILDNCEHVITAVAPLAAEIFHAAPHVHILATSREALRVEGEQVYRLAPLAVPPDGSGLTVAAARTYPALQLFLERATASGAQIALDDANAAIIARICRKLDGMALAIELAAGRVEAYGLEQTATLLDERLNLLWQGQRTAPPRQKTLQATLDWSYELLSDTERLVLRRLAVFAGHFTIDAALEVVPDERVDRSHLFDAIDSLVAKSMVAPRPIGAMMRYRLLDTTRAYLLDIEPNDAELAARHATYYRQWLEQAGSTWGMVPSADERAIHFSALHNVRAALDWCFGTNGNASIGIALVAAAAPIFLAMSLLIECRRWSERALLAIDPSSRGSTEEMHVQAALGLTLMFTRGGSEAARAALSRGLAIAEARGDEINRLQLLGRMHIFHERMGEFDAALGYARQSLAVAEALGDAASIALAHSLLGVSLHLAGEHRDALTMLEAAWQGPGTERISTVYGFDHRNRAGISLARELWLQGRLAQAQRLARQTVTEAAQMDHPITLCIALIWAVSIDLWNGDLDGAEANIDRFIAHAESRSMGPYLAVGRGVKGELAIRRGNAAAGVETIRACLRELHDAGYELLTTTFNVAMVQGLLALGQIEQSARLVDDAIRLVEQSGDHLYMPELLRMKGRVLLSLPQPKSEQAEVYLMQSLDLSRRKGAKAWELRAAIDLAGLFAERGQREQAKRSLRSALDGFVERSDSADIRAASTLLRTL</sequence>
<dbReference type="Proteomes" id="UP000289946">
    <property type="component" value="Unassembled WGS sequence"/>
</dbReference>
<dbReference type="Gene3D" id="1.25.40.10">
    <property type="entry name" value="Tetratricopeptide repeat domain"/>
    <property type="match status" value="2"/>
</dbReference>
<evidence type="ECO:0000259" key="3">
    <source>
        <dbReference type="PROSITE" id="PS51755"/>
    </source>
</evidence>
<dbReference type="InterPro" id="IPR016032">
    <property type="entry name" value="Sig_transdc_resp-reg_C-effctor"/>
</dbReference>
<dbReference type="InterPro" id="IPR058852">
    <property type="entry name" value="HTH_77"/>
</dbReference>
<dbReference type="InterPro" id="IPR011990">
    <property type="entry name" value="TPR-like_helical_dom_sf"/>
</dbReference>
<feature type="domain" description="OmpR/PhoB-type" evidence="3">
    <location>
        <begin position="9"/>
        <end position="107"/>
    </location>
</feature>
<dbReference type="CDD" id="cd00383">
    <property type="entry name" value="trans_reg_C"/>
    <property type="match status" value="1"/>
</dbReference>
<dbReference type="Pfam" id="PF25872">
    <property type="entry name" value="HTH_77"/>
    <property type="match status" value="1"/>
</dbReference>
<dbReference type="InterPro" id="IPR027417">
    <property type="entry name" value="P-loop_NTPase"/>
</dbReference>
<dbReference type="EMBL" id="RDRA01000022">
    <property type="protein sequence ID" value="RXG88885.1"/>
    <property type="molecule type" value="Genomic_DNA"/>
</dbReference>
<keyword evidence="5" id="KW-1185">Reference proteome</keyword>
<dbReference type="Pfam" id="PF00486">
    <property type="entry name" value="Trans_reg_C"/>
    <property type="match status" value="1"/>
</dbReference>
<evidence type="ECO:0000313" key="4">
    <source>
        <dbReference type="EMBL" id="RXG88885.1"/>
    </source>
</evidence>
<dbReference type="PANTHER" id="PTHR47691:SF3">
    <property type="entry name" value="HTH-TYPE TRANSCRIPTIONAL REGULATOR RV0890C-RELATED"/>
    <property type="match status" value="1"/>
</dbReference>
<dbReference type="InterPro" id="IPR002182">
    <property type="entry name" value="NB-ARC"/>
</dbReference>
<dbReference type="SUPFAM" id="SSF52540">
    <property type="entry name" value="P-loop containing nucleoside triphosphate hydrolases"/>
    <property type="match status" value="1"/>
</dbReference>
<reference evidence="4 5" key="1">
    <citation type="submission" date="2018-10" db="EMBL/GenBank/DDBJ databases">
        <title>Bradyrhizobium sp. nov., isolated from effective nodules of peanut in China.</title>
        <authorList>
            <person name="Li Y."/>
        </authorList>
    </citation>
    <scope>NUCLEOTIDE SEQUENCE [LARGE SCALE GENOMIC DNA]</scope>
    <source>
        <strain evidence="4 5">CCBAU 51781</strain>
    </source>
</reference>
<dbReference type="PROSITE" id="PS51755">
    <property type="entry name" value="OMPR_PHOB"/>
    <property type="match status" value="1"/>
</dbReference>
<dbReference type="PRINTS" id="PR00364">
    <property type="entry name" value="DISEASERSIST"/>
</dbReference>
<proteinExistence type="predicted"/>
<gene>
    <name evidence="4" type="ORF">EAS62_32495</name>
</gene>
<dbReference type="SMART" id="SM00862">
    <property type="entry name" value="Trans_reg_C"/>
    <property type="match status" value="1"/>
</dbReference>
<dbReference type="InterPro" id="IPR036388">
    <property type="entry name" value="WH-like_DNA-bd_sf"/>
</dbReference>
<dbReference type="SUPFAM" id="SSF46894">
    <property type="entry name" value="C-terminal effector domain of the bipartite response regulators"/>
    <property type="match status" value="1"/>
</dbReference>
<feature type="DNA-binding region" description="OmpR/PhoB-type" evidence="2">
    <location>
        <begin position="9"/>
        <end position="107"/>
    </location>
</feature>
<dbReference type="Pfam" id="PF00931">
    <property type="entry name" value="NB-ARC"/>
    <property type="match status" value="1"/>
</dbReference>
<dbReference type="InterPro" id="IPR001867">
    <property type="entry name" value="OmpR/PhoB-type_DNA-bd"/>
</dbReference>
<dbReference type="Gene3D" id="1.10.10.10">
    <property type="entry name" value="Winged helix-like DNA-binding domain superfamily/Winged helix DNA-binding domain"/>
    <property type="match status" value="1"/>
</dbReference>
<comment type="caution">
    <text evidence="4">The sequence shown here is derived from an EMBL/GenBank/DDBJ whole genome shotgun (WGS) entry which is preliminary data.</text>
</comment>
<evidence type="ECO:0000256" key="1">
    <source>
        <dbReference type="ARBA" id="ARBA00023125"/>
    </source>
</evidence>
<organism evidence="4 5">
    <name type="scientific">Bradyrhizobium zhanjiangense</name>
    <dbReference type="NCBI Taxonomy" id="1325107"/>
    <lineage>
        <taxon>Bacteria</taxon>
        <taxon>Pseudomonadati</taxon>
        <taxon>Pseudomonadota</taxon>
        <taxon>Alphaproteobacteria</taxon>
        <taxon>Hyphomicrobiales</taxon>
        <taxon>Nitrobacteraceae</taxon>
        <taxon>Bradyrhizobium</taxon>
    </lineage>
</organism>
<dbReference type="RefSeq" id="WP_128942072.1">
    <property type="nucleotide sequence ID" value="NZ_RDRA01000022.1"/>
</dbReference>
<protein>
    <submittedName>
        <fullName evidence="4">Transcriptional regulator</fullName>
    </submittedName>
</protein>